<dbReference type="PANTHER" id="PTHR43358:SF5">
    <property type="entry name" value="EXPORTED PROTEIN"/>
    <property type="match status" value="1"/>
</dbReference>
<keyword evidence="1" id="KW-1133">Transmembrane helix</keyword>
<keyword evidence="1" id="KW-0472">Membrane</keyword>
<dbReference type="InterPro" id="IPR022742">
    <property type="entry name" value="Hydrolase_4"/>
</dbReference>
<dbReference type="Proteomes" id="UP000622687">
    <property type="component" value="Unassembled WGS sequence"/>
</dbReference>
<feature type="transmembrane region" description="Helical" evidence="1">
    <location>
        <begin position="6"/>
        <end position="28"/>
    </location>
</feature>
<sequence length="302" mass="35086">MTIKLALIIILFIFIIIAICFYFSNIVLKPKTWNYDKSYDYELECGRILKDSFEKLEKQEIYIDSPYGYKLHGLFFPGKNPKKTVILCHGITCTLYTSVKYMDIFFKRNFNIFIYDHRNHGKSGGKHTTYGFYEKFDLKACVDWIFNKCGSDCIVGIHGESMGAATILQHAAIDPRISFYIADCPYSDLVSLFKFRLKEDYHLPYFPIITISSFISKLRSGVFYNQVSPIENIEDINTPIFFIHGKEDKYILPKMSIDMYNKKTGIKKLYLAPNAGHAQAYIKNKHEYDKLVGDFLNQINLS</sequence>
<organism evidence="3 4">
    <name type="scientific">Clostridium aciditolerans</name>
    <dbReference type="NCBI Taxonomy" id="339861"/>
    <lineage>
        <taxon>Bacteria</taxon>
        <taxon>Bacillati</taxon>
        <taxon>Bacillota</taxon>
        <taxon>Clostridia</taxon>
        <taxon>Eubacteriales</taxon>
        <taxon>Clostridiaceae</taxon>
        <taxon>Clostridium</taxon>
    </lineage>
</organism>
<gene>
    <name evidence="3" type="ORF">I6U51_08995</name>
</gene>
<dbReference type="InterPro" id="IPR052920">
    <property type="entry name" value="DNA-binding_regulatory"/>
</dbReference>
<dbReference type="InterPro" id="IPR029058">
    <property type="entry name" value="AB_hydrolase_fold"/>
</dbReference>
<dbReference type="SUPFAM" id="SSF53474">
    <property type="entry name" value="alpha/beta-Hydrolases"/>
    <property type="match status" value="1"/>
</dbReference>
<reference evidence="3" key="1">
    <citation type="submission" date="2020-12" db="EMBL/GenBank/DDBJ databases">
        <title>Clostridium thailandense sp. nov., a novel acetogenic bacterium isolated from peat land soil in Thailand.</title>
        <authorList>
            <person name="Chaikitkaew S."/>
            <person name="Birkeland N.K."/>
        </authorList>
    </citation>
    <scope>NUCLEOTIDE SEQUENCE</scope>
    <source>
        <strain evidence="3">DSM 17425</strain>
    </source>
</reference>
<protein>
    <submittedName>
        <fullName evidence="3">Alpha/beta hydrolase</fullName>
    </submittedName>
</protein>
<evidence type="ECO:0000256" key="1">
    <source>
        <dbReference type="SAM" id="Phobius"/>
    </source>
</evidence>
<dbReference type="GO" id="GO:0016787">
    <property type="term" value="F:hydrolase activity"/>
    <property type="evidence" value="ECO:0007669"/>
    <property type="project" value="UniProtKB-KW"/>
</dbReference>
<keyword evidence="3" id="KW-0378">Hydrolase</keyword>
<dbReference type="PANTHER" id="PTHR43358">
    <property type="entry name" value="ALPHA/BETA-HYDROLASE"/>
    <property type="match status" value="1"/>
</dbReference>
<evidence type="ECO:0000313" key="3">
    <source>
        <dbReference type="EMBL" id="MBI6872850.1"/>
    </source>
</evidence>
<dbReference type="AlphaFoldDB" id="A0A934M3B9"/>
<dbReference type="Pfam" id="PF12146">
    <property type="entry name" value="Hydrolase_4"/>
    <property type="match status" value="1"/>
</dbReference>
<evidence type="ECO:0000313" key="4">
    <source>
        <dbReference type="Proteomes" id="UP000622687"/>
    </source>
</evidence>
<dbReference type="EMBL" id="JAEEGB010000009">
    <property type="protein sequence ID" value="MBI6872850.1"/>
    <property type="molecule type" value="Genomic_DNA"/>
</dbReference>
<feature type="domain" description="Serine aminopeptidase S33" evidence="2">
    <location>
        <begin position="80"/>
        <end position="176"/>
    </location>
</feature>
<dbReference type="Gene3D" id="3.40.50.1820">
    <property type="entry name" value="alpha/beta hydrolase"/>
    <property type="match status" value="1"/>
</dbReference>
<accession>A0A934M3B9</accession>
<proteinExistence type="predicted"/>
<comment type="caution">
    <text evidence="3">The sequence shown here is derived from an EMBL/GenBank/DDBJ whole genome shotgun (WGS) entry which is preliminary data.</text>
</comment>
<keyword evidence="1" id="KW-0812">Transmembrane</keyword>
<evidence type="ECO:0000259" key="2">
    <source>
        <dbReference type="Pfam" id="PF12146"/>
    </source>
</evidence>
<dbReference type="RefSeq" id="WP_211142340.1">
    <property type="nucleotide sequence ID" value="NZ_JAEEGB010000009.1"/>
</dbReference>
<name>A0A934M3B9_9CLOT</name>
<keyword evidence="4" id="KW-1185">Reference proteome</keyword>